<dbReference type="Proteomes" id="UP000887574">
    <property type="component" value="Unplaced"/>
</dbReference>
<proteinExistence type="predicted"/>
<reference evidence="2" key="1">
    <citation type="submission" date="2022-11" db="UniProtKB">
        <authorList>
            <consortium name="WormBaseParasite"/>
        </authorList>
    </citation>
    <scope>IDENTIFICATION</scope>
</reference>
<dbReference type="WBParaSite" id="jg23998">
    <property type="protein sequence ID" value="jg23998"/>
    <property type="gene ID" value="jg23998"/>
</dbReference>
<protein>
    <submittedName>
        <fullName evidence="2">Uncharacterized protein</fullName>
    </submittedName>
</protein>
<keyword evidence="1" id="KW-1185">Reference proteome</keyword>
<evidence type="ECO:0000313" key="1">
    <source>
        <dbReference type="Proteomes" id="UP000887574"/>
    </source>
</evidence>
<sequence length="100" mass="11593">MIAETANDPTTTVNLLHLENKEYPAQQHLQHATDFLHQQEIGYVMVGIYRLSLKNSIFALFLSQKSYCTVYTLLVNELLNIFLVCVSSRIQRPGFHRSFY</sequence>
<organism evidence="1 2">
    <name type="scientific">Ditylenchus dipsaci</name>
    <dbReference type="NCBI Taxonomy" id="166011"/>
    <lineage>
        <taxon>Eukaryota</taxon>
        <taxon>Metazoa</taxon>
        <taxon>Ecdysozoa</taxon>
        <taxon>Nematoda</taxon>
        <taxon>Chromadorea</taxon>
        <taxon>Rhabditida</taxon>
        <taxon>Tylenchina</taxon>
        <taxon>Tylenchomorpha</taxon>
        <taxon>Sphaerularioidea</taxon>
        <taxon>Anguinidae</taxon>
        <taxon>Anguininae</taxon>
        <taxon>Ditylenchus</taxon>
    </lineage>
</organism>
<name>A0A915DYA3_9BILA</name>
<accession>A0A915DYA3</accession>
<dbReference type="AlphaFoldDB" id="A0A915DYA3"/>
<evidence type="ECO:0000313" key="2">
    <source>
        <dbReference type="WBParaSite" id="jg23998"/>
    </source>
</evidence>